<dbReference type="AlphaFoldDB" id="A0A7J6WV95"/>
<keyword evidence="3" id="KW-1185">Reference proteome</keyword>
<reference evidence="2 3" key="1">
    <citation type="submission" date="2020-06" db="EMBL/GenBank/DDBJ databases">
        <title>Transcriptomic and genomic resources for Thalictrum thalictroides and T. hernandezii: Facilitating candidate gene discovery in an emerging model plant lineage.</title>
        <authorList>
            <person name="Arias T."/>
            <person name="Riano-Pachon D.M."/>
            <person name="Di Stilio V.S."/>
        </authorList>
    </citation>
    <scope>NUCLEOTIDE SEQUENCE [LARGE SCALE GENOMIC DNA]</scope>
    <source>
        <strain evidence="3">cv. WT478/WT964</strain>
        <tissue evidence="2">Leaves</tissue>
    </source>
</reference>
<feature type="domain" description="Anaphase-promoting complex subunit 2 TPR repeats" evidence="1">
    <location>
        <begin position="157"/>
        <end position="265"/>
    </location>
</feature>
<dbReference type="OrthoDB" id="5581181at2759"/>
<dbReference type="GO" id="GO:0070979">
    <property type="term" value="P:protein K11-linked ubiquitination"/>
    <property type="evidence" value="ECO:0007669"/>
    <property type="project" value="TreeGrafter"/>
</dbReference>
<dbReference type="InterPro" id="IPR044554">
    <property type="entry name" value="ANAPC2"/>
</dbReference>
<dbReference type="PANTHER" id="PTHR45957:SF1">
    <property type="entry name" value="ANAPHASE-PROMOTING COMPLEX SUBUNIT 2"/>
    <property type="match status" value="1"/>
</dbReference>
<dbReference type="InterPro" id="IPR057975">
    <property type="entry name" value="TPR_ANAPC2"/>
</dbReference>
<protein>
    <submittedName>
        <fullName evidence="2">Anaphase-promoting complex subunit</fullName>
    </submittedName>
</protein>
<dbReference type="Pfam" id="PF25773">
    <property type="entry name" value="TPR_ANAPC2"/>
    <property type="match status" value="1"/>
</dbReference>
<accession>A0A7J6WV95</accession>
<dbReference type="Proteomes" id="UP000554482">
    <property type="component" value="Unassembled WGS sequence"/>
</dbReference>
<evidence type="ECO:0000313" key="2">
    <source>
        <dbReference type="EMBL" id="KAF5200002.1"/>
    </source>
</evidence>
<evidence type="ECO:0000259" key="1">
    <source>
        <dbReference type="Pfam" id="PF25773"/>
    </source>
</evidence>
<sequence length="384" mass="43329">MSANDNDVYENQANDGMDIDGRTKFSSRDPDMDIDEIYYKIKLSENNTFVKSIGKVVHNLISLGFMCMTEDAYASSIFLLLKTKVRDLASDDYRCSVLEYVKEWIWIVPLQFLYALLAYLGESVSYDFPSSSVKSPLASHPSSFYPGVDIPSEGLVRWKLRLEYFAYEILQDLRIAKLFEIIVDYPDSSPAIDDLKQCLKYTGQHSKLVESFISSLRNRLLTAGASTTDILHQYVSTIKVLQIVDPTGVFLEPVGKPIREYLKGRKDTRKCIVTMLTDGPGGNPNGPRNTGDSLLEELNRDGENQETGNYADFFNSDEKQAWISAECWGPDPIETNPLKASRTRRKIDLLGMIVGIVGSKDQLINEYRVILADMIMTLTQTSEL</sequence>
<proteinExistence type="predicted"/>
<name>A0A7J6WV95_THATH</name>
<dbReference type="PANTHER" id="PTHR45957">
    <property type="entry name" value="ANAPHASE-PROMOTING COMPLEX SUBUNIT 2"/>
    <property type="match status" value="1"/>
</dbReference>
<dbReference type="EMBL" id="JABWDY010011195">
    <property type="protein sequence ID" value="KAF5200002.1"/>
    <property type="molecule type" value="Genomic_DNA"/>
</dbReference>
<gene>
    <name evidence="2" type="ORF">FRX31_010412</name>
</gene>
<dbReference type="GO" id="GO:0005680">
    <property type="term" value="C:anaphase-promoting complex"/>
    <property type="evidence" value="ECO:0007669"/>
    <property type="project" value="TreeGrafter"/>
</dbReference>
<evidence type="ECO:0000313" key="3">
    <source>
        <dbReference type="Proteomes" id="UP000554482"/>
    </source>
</evidence>
<comment type="caution">
    <text evidence="2">The sequence shown here is derived from an EMBL/GenBank/DDBJ whole genome shotgun (WGS) entry which is preliminary data.</text>
</comment>
<dbReference type="GO" id="GO:0007091">
    <property type="term" value="P:metaphase/anaphase transition of mitotic cell cycle"/>
    <property type="evidence" value="ECO:0007669"/>
    <property type="project" value="TreeGrafter"/>
</dbReference>
<organism evidence="2 3">
    <name type="scientific">Thalictrum thalictroides</name>
    <name type="common">Rue-anemone</name>
    <name type="synonym">Anemone thalictroides</name>
    <dbReference type="NCBI Taxonomy" id="46969"/>
    <lineage>
        <taxon>Eukaryota</taxon>
        <taxon>Viridiplantae</taxon>
        <taxon>Streptophyta</taxon>
        <taxon>Embryophyta</taxon>
        <taxon>Tracheophyta</taxon>
        <taxon>Spermatophyta</taxon>
        <taxon>Magnoliopsida</taxon>
        <taxon>Ranunculales</taxon>
        <taxon>Ranunculaceae</taxon>
        <taxon>Thalictroideae</taxon>
        <taxon>Thalictrum</taxon>
    </lineage>
</organism>